<reference evidence="7 8" key="1">
    <citation type="submission" date="2023-11" db="EMBL/GenBank/DDBJ databases">
        <title>MicrobeMod: A computational toolkit for identifying prokaryotic methylation and restriction-modification with nanopore sequencing.</title>
        <authorList>
            <person name="Crits-Christoph A."/>
            <person name="Kang S.C."/>
            <person name="Lee H."/>
            <person name="Ostrov N."/>
        </authorList>
    </citation>
    <scope>NUCLEOTIDE SEQUENCE [LARGE SCALE GENOMIC DNA]</scope>
    <source>
        <strain evidence="7 8">ATCC 49870</strain>
    </source>
</reference>
<sequence>MSTDDSQKDAKPLDVRQLSVPLDVRAACRAGEERAGELPLSALSRCRDMAPEDGRLSYRIRFFEGQGVHPLAAEMAIEASLALECARCRETVVQPVASSSRLSFVFSEEQAEHVDAAAEPVILGREGRVKLLDLIEDELLMAVPLMPVHETPCGPIPPDRPYESGQLAEPVDEDGDENPFAALAALKKVPGKE</sequence>
<dbReference type="PANTHER" id="PTHR38099">
    <property type="entry name" value="LARGE RIBOSOMAL RNA SUBUNIT ACCUMULATION PROTEIN YCED"/>
    <property type="match status" value="1"/>
</dbReference>
<comment type="similarity">
    <text evidence="2">Belongs to the DUF177 domain family.</text>
</comment>
<dbReference type="PANTHER" id="PTHR38099:SF1">
    <property type="entry name" value="LARGE RIBOSOMAL RNA SUBUNIT ACCUMULATION PROTEIN YCED"/>
    <property type="match status" value="1"/>
</dbReference>
<evidence type="ECO:0000256" key="5">
    <source>
        <dbReference type="ARBA" id="ARBA00031841"/>
    </source>
</evidence>
<dbReference type="Proteomes" id="UP001327459">
    <property type="component" value="Chromosome"/>
</dbReference>
<evidence type="ECO:0000313" key="7">
    <source>
        <dbReference type="EMBL" id="WQH15999.1"/>
    </source>
</evidence>
<proteinExistence type="inferred from homology"/>
<dbReference type="InterPro" id="IPR039255">
    <property type="entry name" value="YceD_bac"/>
</dbReference>
<dbReference type="RefSeq" id="WP_322521019.1">
    <property type="nucleotide sequence ID" value="NZ_CP140153.1"/>
</dbReference>
<evidence type="ECO:0000256" key="6">
    <source>
        <dbReference type="SAM" id="MobiDB-lite"/>
    </source>
</evidence>
<accession>A0ABZ0YWQ7</accession>
<feature type="region of interest" description="Disordered" evidence="6">
    <location>
        <begin position="153"/>
        <end position="178"/>
    </location>
</feature>
<keyword evidence="4" id="KW-0690">Ribosome biogenesis</keyword>
<gene>
    <name evidence="7" type="ORF">SR882_09575</name>
</gene>
<evidence type="ECO:0000256" key="4">
    <source>
        <dbReference type="ARBA" id="ARBA00022517"/>
    </source>
</evidence>
<evidence type="ECO:0000256" key="2">
    <source>
        <dbReference type="ARBA" id="ARBA00010740"/>
    </source>
</evidence>
<dbReference type="EMBL" id="CP140153">
    <property type="protein sequence ID" value="WQH15999.1"/>
    <property type="molecule type" value="Genomic_DNA"/>
</dbReference>
<dbReference type="InterPro" id="IPR003772">
    <property type="entry name" value="YceD"/>
</dbReference>
<keyword evidence="8" id="KW-1185">Reference proteome</keyword>
<protein>
    <recommendedName>
        <fullName evidence="3">Large ribosomal RNA subunit accumulation protein YceD</fullName>
    </recommendedName>
    <alternativeName>
        <fullName evidence="5">23S rRNA accumulation protein YceD</fullName>
    </alternativeName>
</protein>
<organism evidence="7 8">
    <name type="scientific">Guyparkeria halophila</name>
    <dbReference type="NCBI Taxonomy" id="47960"/>
    <lineage>
        <taxon>Bacteria</taxon>
        <taxon>Pseudomonadati</taxon>
        <taxon>Pseudomonadota</taxon>
        <taxon>Gammaproteobacteria</taxon>
        <taxon>Chromatiales</taxon>
        <taxon>Thioalkalibacteraceae</taxon>
        <taxon>Guyparkeria</taxon>
    </lineage>
</organism>
<name>A0ABZ0YWQ7_9GAMM</name>
<dbReference type="Pfam" id="PF02620">
    <property type="entry name" value="YceD"/>
    <property type="match status" value="1"/>
</dbReference>
<evidence type="ECO:0000313" key="8">
    <source>
        <dbReference type="Proteomes" id="UP001327459"/>
    </source>
</evidence>
<evidence type="ECO:0000256" key="1">
    <source>
        <dbReference type="ARBA" id="ARBA00002868"/>
    </source>
</evidence>
<evidence type="ECO:0000256" key="3">
    <source>
        <dbReference type="ARBA" id="ARBA00015716"/>
    </source>
</evidence>
<comment type="function">
    <text evidence="1">Plays a role in synthesis, processing and/or stability of 23S rRNA.</text>
</comment>